<sequence length="165" mass="18806">MAPLFLNYTILGLPRFQVFPLPIPDDTVFIEQVLQDACEKTGGIAKASKSEFWLLKRPIPFDQVEKNPWLLKSFVSLSDYATHRFHAEKLCDVLSNKFDDPKSLHVVLGLYSACKIFTPVLRDRYLTRLFSLSIKPKILDFSPTCTDDTTVKQSLALQPPTIAFR</sequence>
<evidence type="ECO:0000313" key="1">
    <source>
        <dbReference type="EMBL" id="KAF9653381.1"/>
    </source>
</evidence>
<dbReference type="Proteomes" id="UP000886501">
    <property type="component" value="Unassembled WGS sequence"/>
</dbReference>
<reference evidence="1" key="1">
    <citation type="submission" date="2019-10" db="EMBL/GenBank/DDBJ databases">
        <authorList>
            <consortium name="DOE Joint Genome Institute"/>
            <person name="Kuo A."/>
            <person name="Miyauchi S."/>
            <person name="Kiss E."/>
            <person name="Drula E."/>
            <person name="Kohler A."/>
            <person name="Sanchez-Garcia M."/>
            <person name="Andreopoulos B."/>
            <person name="Barry K.W."/>
            <person name="Bonito G."/>
            <person name="Buee M."/>
            <person name="Carver A."/>
            <person name="Chen C."/>
            <person name="Cichocki N."/>
            <person name="Clum A."/>
            <person name="Culley D."/>
            <person name="Crous P.W."/>
            <person name="Fauchery L."/>
            <person name="Girlanda M."/>
            <person name="Hayes R."/>
            <person name="Keri Z."/>
            <person name="Labutti K."/>
            <person name="Lipzen A."/>
            <person name="Lombard V."/>
            <person name="Magnuson J."/>
            <person name="Maillard F."/>
            <person name="Morin E."/>
            <person name="Murat C."/>
            <person name="Nolan M."/>
            <person name="Ohm R."/>
            <person name="Pangilinan J."/>
            <person name="Pereira M."/>
            <person name="Perotto S."/>
            <person name="Peter M."/>
            <person name="Riley R."/>
            <person name="Sitrit Y."/>
            <person name="Stielow B."/>
            <person name="Szollosi G."/>
            <person name="Zifcakova L."/>
            <person name="Stursova M."/>
            <person name="Spatafora J.W."/>
            <person name="Tedersoo L."/>
            <person name="Vaario L.-M."/>
            <person name="Yamada A."/>
            <person name="Yan M."/>
            <person name="Wang P."/>
            <person name="Xu J."/>
            <person name="Bruns T."/>
            <person name="Baldrian P."/>
            <person name="Vilgalys R."/>
            <person name="Henrissat B."/>
            <person name="Grigoriev I.V."/>
            <person name="Hibbett D."/>
            <person name="Nagy L.G."/>
            <person name="Martin F.M."/>
        </authorList>
    </citation>
    <scope>NUCLEOTIDE SEQUENCE</scope>
    <source>
        <strain evidence="1">P2</strain>
    </source>
</reference>
<reference evidence="1" key="2">
    <citation type="journal article" date="2020" name="Nat. Commun.">
        <title>Large-scale genome sequencing of mycorrhizal fungi provides insights into the early evolution of symbiotic traits.</title>
        <authorList>
            <person name="Miyauchi S."/>
            <person name="Kiss E."/>
            <person name="Kuo A."/>
            <person name="Drula E."/>
            <person name="Kohler A."/>
            <person name="Sanchez-Garcia M."/>
            <person name="Morin E."/>
            <person name="Andreopoulos B."/>
            <person name="Barry K.W."/>
            <person name="Bonito G."/>
            <person name="Buee M."/>
            <person name="Carver A."/>
            <person name="Chen C."/>
            <person name="Cichocki N."/>
            <person name="Clum A."/>
            <person name="Culley D."/>
            <person name="Crous P.W."/>
            <person name="Fauchery L."/>
            <person name="Girlanda M."/>
            <person name="Hayes R.D."/>
            <person name="Keri Z."/>
            <person name="LaButti K."/>
            <person name="Lipzen A."/>
            <person name="Lombard V."/>
            <person name="Magnuson J."/>
            <person name="Maillard F."/>
            <person name="Murat C."/>
            <person name="Nolan M."/>
            <person name="Ohm R.A."/>
            <person name="Pangilinan J."/>
            <person name="Pereira M.F."/>
            <person name="Perotto S."/>
            <person name="Peter M."/>
            <person name="Pfister S."/>
            <person name="Riley R."/>
            <person name="Sitrit Y."/>
            <person name="Stielow J.B."/>
            <person name="Szollosi G."/>
            <person name="Zifcakova L."/>
            <person name="Stursova M."/>
            <person name="Spatafora J.W."/>
            <person name="Tedersoo L."/>
            <person name="Vaario L.M."/>
            <person name="Yamada A."/>
            <person name="Yan M."/>
            <person name="Wang P."/>
            <person name="Xu J."/>
            <person name="Bruns T."/>
            <person name="Baldrian P."/>
            <person name="Vilgalys R."/>
            <person name="Dunand C."/>
            <person name="Henrissat B."/>
            <person name="Grigoriev I.V."/>
            <person name="Hibbett D."/>
            <person name="Nagy L.G."/>
            <person name="Martin F.M."/>
        </authorList>
    </citation>
    <scope>NUCLEOTIDE SEQUENCE</scope>
    <source>
        <strain evidence="1">P2</strain>
    </source>
</reference>
<keyword evidence="2" id="KW-1185">Reference proteome</keyword>
<accession>A0ACB6ZVB7</accession>
<gene>
    <name evidence="1" type="ORF">BDM02DRAFT_3182905</name>
</gene>
<proteinExistence type="predicted"/>
<evidence type="ECO:0000313" key="2">
    <source>
        <dbReference type="Proteomes" id="UP000886501"/>
    </source>
</evidence>
<organism evidence="1 2">
    <name type="scientific">Thelephora ganbajun</name>
    <name type="common">Ganba fungus</name>
    <dbReference type="NCBI Taxonomy" id="370292"/>
    <lineage>
        <taxon>Eukaryota</taxon>
        <taxon>Fungi</taxon>
        <taxon>Dikarya</taxon>
        <taxon>Basidiomycota</taxon>
        <taxon>Agaricomycotina</taxon>
        <taxon>Agaricomycetes</taxon>
        <taxon>Thelephorales</taxon>
        <taxon>Thelephoraceae</taxon>
        <taxon>Thelephora</taxon>
    </lineage>
</organism>
<dbReference type="EMBL" id="MU117964">
    <property type="protein sequence ID" value="KAF9653381.1"/>
    <property type="molecule type" value="Genomic_DNA"/>
</dbReference>
<name>A0ACB6ZVB7_THEGA</name>
<comment type="caution">
    <text evidence="1">The sequence shown here is derived from an EMBL/GenBank/DDBJ whole genome shotgun (WGS) entry which is preliminary data.</text>
</comment>
<protein>
    <submittedName>
        <fullName evidence="1">Uncharacterized protein</fullName>
    </submittedName>
</protein>